<accession>A0A7C9UWS4</accession>
<dbReference type="Proteomes" id="UP000480684">
    <property type="component" value="Unassembled WGS sequence"/>
</dbReference>
<dbReference type="Gene3D" id="3.40.630.30">
    <property type="match status" value="1"/>
</dbReference>
<gene>
    <name evidence="1" type="ORF">G4223_00285</name>
</gene>
<evidence type="ECO:0000313" key="1">
    <source>
        <dbReference type="EMBL" id="NFV78553.1"/>
    </source>
</evidence>
<dbReference type="SUPFAM" id="SSF55729">
    <property type="entry name" value="Acyl-CoA N-acyltransferases (Nat)"/>
    <property type="match status" value="1"/>
</dbReference>
<reference evidence="1 2" key="1">
    <citation type="submission" date="2020-02" db="EMBL/GenBank/DDBJ databases">
        <authorList>
            <person name="Dziuba M."/>
            <person name="Kuznetsov B."/>
            <person name="Mardanov A."/>
            <person name="Ravin N."/>
            <person name="Grouzdev D."/>
        </authorList>
    </citation>
    <scope>NUCLEOTIDE SEQUENCE [LARGE SCALE GENOMIC DNA]</scope>
    <source>
        <strain evidence="1 2">SpK</strain>
    </source>
</reference>
<protein>
    <recommendedName>
        <fullName evidence="3">GNAT family N-acetyltransferase</fullName>
    </recommendedName>
</protein>
<comment type="caution">
    <text evidence="1">The sequence shown here is derived from an EMBL/GenBank/DDBJ whole genome shotgun (WGS) entry which is preliminary data.</text>
</comment>
<dbReference type="AlphaFoldDB" id="A0A7C9UWS4"/>
<proteinExistence type="predicted"/>
<dbReference type="EMBL" id="JAAIYP010000001">
    <property type="protein sequence ID" value="NFV78553.1"/>
    <property type="molecule type" value="Genomic_DNA"/>
</dbReference>
<organism evidence="1 2">
    <name type="scientific">Magnetospirillum aberrantis SpK</name>
    <dbReference type="NCBI Taxonomy" id="908842"/>
    <lineage>
        <taxon>Bacteria</taxon>
        <taxon>Pseudomonadati</taxon>
        <taxon>Pseudomonadota</taxon>
        <taxon>Alphaproteobacteria</taxon>
        <taxon>Rhodospirillales</taxon>
        <taxon>Rhodospirillaceae</taxon>
        <taxon>Magnetospirillum</taxon>
    </lineage>
</organism>
<name>A0A7C9UWS4_9PROT</name>
<sequence length="366" mass="39952">MSIDIRAVEVADLPALRQFSDRFNRPGSSTFADDFFGWQHRESVAATESGTPAVALAAFAADGSVKGYVTAHWMRLWRQEAQVPGIWLHEWFVDPESSGVGFQLLNKLVQGYDFVGVAGGSVDTMSVFLRLSPSVVWFELSRLVAVLSPQGCRPLLATEEARSGAILRALTPAAPPVAGVDVRPLGRFGTETDDAWQAMRQGCSLGGNRDADTMNWRYARHPRFDYGRAVFSTPGGDAIMVWRIEPVGGLDRDVKVARLCEVIGAPSAITAAMPHLLRHVAAEGAVLCDFFCSHGGVLDAVTAGGMHPTVTTPYLDLARLFSPLHFDMRRTINMACYCRSADPTDFRRPHGFLFTKGDGNQDRPNP</sequence>
<dbReference type="InterPro" id="IPR016181">
    <property type="entry name" value="Acyl_CoA_acyltransferase"/>
</dbReference>
<evidence type="ECO:0008006" key="3">
    <source>
        <dbReference type="Google" id="ProtNLM"/>
    </source>
</evidence>
<evidence type="ECO:0000313" key="2">
    <source>
        <dbReference type="Proteomes" id="UP000480684"/>
    </source>
</evidence>
<keyword evidence="2" id="KW-1185">Reference proteome</keyword>
<dbReference type="RefSeq" id="WP_163673580.1">
    <property type="nucleotide sequence ID" value="NZ_JAAIYP010000001.1"/>
</dbReference>